<proteinExistence type="predicted"/>
<dbReference type="PANTHER" id="PTHR34219">
    <property type="entry name" value="IRON-REGULATED INNER MEMBRANE PROTEIN-RELATED"/>
    <property type="match status" value="1"/>
</dbReference>
<gene>
    <name evidence="2" type="ORF">ALFOR1_30720</name>
</gene>
<dbReference type="InterPro" id="IPR005625">
    <property type="entry name" value="PepSY-ass_TM"/>
</dbReference>
<feature type="transmembrane region" description="Helical" evidence="1">
    <location>
        <begin position="12"/>
        <end position="36"/>
    </location>
</feature>
<evidence type="ECO:0000256" key="1">
    <source>
        <dbReference type="SAM" id="Phobius"/>
    </source>
</evidence>
<feature type="transmembrane region" description="Helical" evidence="1">
    <location>
        <begin position="180"/>
        <end position="206"/>
    </location>
</feature>
<keyword evidence="1" id="KW-0812">Transmembrane</keyword>
<sequence>MKATFRKSMIWLHTYLGVILGWLLFAIFFTGTLSYFTPEITRYLMPERGSISQSQQSMLAHSFTYLNEHAGEAEQWRIALPSERSALWSVQWREGKQRQTVTFNNQLAARENETETKGGLFFRNFHYTLQLRGYGGRYIAGIAAMAMLLAIFTGIYTHRRFFKDFFTLRPQKLKKWTTDFHALAGILTIPFCIMICLSGIFIYAIMYLPYTANANFERGERGVNSQIIPSLPSLQLGEKVIGSDHLLNVPPSMSPSMPVPVPNYAHIQEKIANQWREPNPIARITVEGVGYKNSRMIVERSKATTVSNRADRLVFETYTGESLKGYDDETVPAQIRRILYGLHQANFAPIGMRWLLFGLGILGCALIATGNIIWVTQRKKSAKQNPFTLALVEKGNVAAVAGLILASVSFFIANKLIAHDVAGRAQLEVNTFFTVWALSAVHALWRAKAAVAWKEQFALASGLCFATVAIELVLFKDRIANSIEYLDSVYLSFIPAFFVSGIILYWTAKKIGLRIANADISAKDTKPSTCVKKEQE</sequence>
<keyword evidence="1" id="KW-1133">Transmembrane helix</keyword>
<feature type="transmembrane region" description="Helical" evidence="1">
    <location>
        <begin position="397"/>
        <end position="417"/>
    </location>
</feature>
<name>A0A6T9XYB1_ALTMA</name>
<organism evidence="2 3">
    <name type="scientific">Alteromonas macleodii</name>
    <name type="common">Pseudoalteromonas macleodii</name>
    <dbReference type="NCBI Taxonomy" id="28108"/>
    <lineage>
        <taxon>Bacteria</taxon>
        <taxon>Pseudomonadati</taxon>
        <taxon>Pseudomonadota</taxon>
        <taxon>Gammaproteobacteria</taxon>
        <taxon>Alteromonadales</taxon>
        <taxon>Alteromonadaceae</taxon>
        <taxon>Alteromonas/Salinimonas group</taxon>
        <taxon>Alteromonas</taxon>
    </lineage>
</organism>
<accession>A0A6T9XYB1</accession>
<dbReference type="EMBL" id="LR812090">
    <property type="protein sequence ID" value="CAB9493791.1"/>
    <property type="molecule type" value="Genomic_DNA"/>
</dbReference>
<evidence type="ECO:0000313" key="2">
    <source>
        <dbReference type="EMBL" id="CAB9493791.1"/>
    </source>
</evidence>
<evidence type="ECO:0000313" key="3">
    <source>
        <dbReference type="Proteomes" id="UP000509458"/>
    </source>
</evidence>
<feature type="transmembrane region" description="Helical" evidence="1">
    <location>
        <begin position="138"/>
        <end position="159"/>
    </location>
</feature>
<feature type="transmembrane region" description="Helical" evidence="1">
    <location>
        <begin position="457"/>
        <end position="476"/>
    </location>
</feature>
<feature type="transmembrane region" description="Helical" evidence="1">
    <location>
        <begin position="488"/>
        <end position="508"/>
    </location>
</feature>
<dbReference type="Proteomes" id="UP000509458">
    <property type="component" value="Chromosome"/>
</dbReference>
<dbReference type="Pfam" id="PF03929">
    <property type="entry name" value="PepSY_TM"/>
    <property type="match status" value="1"/>
</dbReference>
<dbReference type="AlphaFoldDB" id="A0A6T9XYB1"/>
<protein>
    <submittedName>
        <fullName evidence="2">Putative iron-regulated membrane protein</fullName>
    </submittedName>
</protein>
<feature type="transmembrane region" description="Helical" evidence="1">
    <location>
        <begin position="354"/>
        <end position="376"/>
    </location>
</feature>
<dbReference type="PANTHER" id="PTHR34219:SF4">
    <property type="entry name" value="PEPSY DOMAIN-CONTAINING PROTEIN"/>
    <property type="match status" value="1"/>
</dbReference>
<keyword evidence="1" id="KW-0472">Membrane</keyword>
<reference evidence="2 3" key="1">
    <citation type="submission" date="2020-06" db="EMBL/GenBank/DDBJ databases">
        <authorList>
            <person name="Duchaud E."/>
        </authorList>
    </citation>
    <scope>NUCLEOTIDE SEQUENCE [LARGE SCALE GENOMIC DNA]</scope>
    <source>
        <strain evidence="2">Alteromonas fortis</strain>
    </source>
</reference>